<keyword evidence="1" id="KW-0812">Transmembrane</keyword>
<dbReference type="Proteomes" id="UP000784880">
    <property type="component" value="Unassembled WGS sequence"/>
</dbReference>
<comment type="caution">
    <text evidence="2">The sequence shown here is derived from an EMBL/GenBank/DDBJ whole genome shotgun (WGS) entry which is preliminary data.</text>
</comment>
<feature type="transmembrane region" description="Helical" evidence="1">
    <location>
        <begin position="43"/>
        <end position="63"/>
    </location>
</feature>
<organism evidence="2 3">
    <name type="scientific">Evansella tamaricis</name>
    <dbReference type="NCBI Taxonomy" id="2069301"/>
    <lineage>
        <taxon>Bacteria</taxon>
        <taxon>Bacillati</taxon>
        <taxon>Bacillota</taxon>
        <taxon>Bacilli</taxon>
        <taxon>Bacillales</taxon>
        <taxon>Bacillaceae</taxon>
        <taxon>Evansella</taxon>
    </lineage>
</organism>
<feature type="transmembrane region" description="Helical" evidence="1">
    <location>
        <begin position="122"/>
        <end position="140"/>
    </location>
</feature>
<feature type="transmembrane region" description="Helical" evidence="1">
    <location>
        <begin position="179"/>
        <end position="198"/>
    </location>
</feature>
<feature type="transmembrane region" description="Helical" evidence="1">
    <location>
        <begin position="75"/>
        <end position="102"/>
    </location>
</feature>
<gene>
    <name evidence="2" type="ORF">KS419_09265</name>
</gene>
<dbReference type="RefSeq" id="WP_217066049.1">
    <property type="nucleotide sequence ID" value="NZ_JAHQCS010000088.1"/>
</dbReference>
<proteinExistence type="predicted"/>
<dbReference type="EMBL" id="JAHQCS010000088">
    <property type="protein sequence ID" value="MBU9711926.1"/>
    <property type="molecule type" value="Genomic_DNA"/>
</dbReference>
<feature type="transmembrane region" description="Helical" evidence="1">
    <location>
        <begin position="152"/>
        <end position="173"/>
    </location>
</feature>
<reference evidence="2 3" key="1">
    <citation type="submission" date="2021-06" db="EMBL/GenBank/DDBJ databases">
        <title>Bacillus sp. RD4P76, an endophyte from a halophyte.</title>
        <authorList>
            <person name="Sun J.-Q."/>
        </authorList>
    </citation>
    <scope>NUCLEOTIDE SEQUENCE [LARGE SCALE GENOMIC DNA]</scope>
    <source>
        <strain evidence="2 3">CGMCC 1.15917</strain>
    </source>
</reference>
<sequence length="215" mass="24024">MPMVKASACSVSKQKFCFEINNQCEKSQIILDVFSKEKGKLELMILVLTVFVISFCLMFLWIYKGEKKDLAEKKANIFHVSVTALLLAVIPTAFVGLSLLVLLGTTNTVNLIFTLHLSKNQLLILSICFFVYLFVLDNILERLANHIFGEGAFLYTILTLIRIGVFNLIGKLIGLDQTVSITIAAGVSTIILILEIFYRYRMNKSDTTAEKSPSG</sequence>
<protein>
    <submittedName>
        <fullName evidence="2">Uncharacterized protein</fullName>
    </submittedName>
</protein>
<keyword evidence="1" id="KW-0472">Membrane</keyword>
<keyword evidence="1" id="KW-1133">Transmembrane helix</keyword>
<evidence type="ECO:0000313" key="2">
    <source>
        <dbReference type="EMBL" id="MBU9711926.1"/>
    </source>
</evidence>
<accession>A0ABS6JEB6</accession>
<keyword evidence="3" id="KW-1185">Reference proteome</keyword>
<evidence type="ECO:0000256" key="1">
    <source>
        <dbReference type="SAM" id="Phobius"/>
    </source>
</evidence>
<evidence type="ECO:0000313" key="3">
    <source>
        <dbReference type="Proteomes" id="UP000784880"/>
    </source>
</evidence>
<name>A0ABS6JEB6_9BACI</name>